<dbReference type="SUPFAM" id="SSF81419">
    <property type="entry name" value="Mitochondrial cytochrome c oxidase subunit VIIa"/>
    <property type="match status" value="1"/>
</dbReference>
<keyword evidence="5 6" id="KW-0472">Membrane</keyword>
<organism evidence="7 8">
    <name type="scientific">Glossina palpalis gambiensis</name>
    <dbReference type="NCBI Taxonomy" id="67801"/>
    <lineage>
        <taxon>Eukaryota</taxon>
        <taxon>Metazoa</taxon>
        <taxon>Ecdysozoa</taxon>
        <taxon>Arthropoda</taxon>
        <taxon>Hexapoda</taxon>
        <taxon>Insecta</taxon>
        <taxon>Pterygota</taxon>
        <taxon>Neoptera</taxon>
        <taxon>Endopterygota</taxon>
        <taxon>Diptera</taxon>
        <taxon>Brachycera</taxon>
        <taxon>Muscomorpha</taxon>
        <taxon>Hippoboscoidea</taxon>
        <taxon>Glossinidae</taxon>
        <taxon>Glossina</taxon>
    </lineage>
</organism>
<dbReference type="PANTHER" id="PTHR10510:SF11">
    <property type="entry name" value="CYTOCHROME C OXIDASE SUBUNIT 7A, MITOCHONDRIAL"/>
    <property type="match status" value="1"/>
</dbReference>
<keyword evidence="6" id="KW-1133">Transmembrane helix</keyword>
<dbReference type="EnsemblMetazoa" id="GPPI019086-RA">
    <property type="protein sequence ID" value="GPPI019086-PA"/>
    <property type="gene ID" value="GPPI019086"/>
</dbReference>
<reference evidence="8" key="1">
    <citation type="submission" date="2015-01" db="EMBL/GenBank/DDBJ databases">
        <authorList>
            <person name="Aksoy S."/>
            <person name="Warren W."/>
            <person name="Wilson R.K."/>
        </authorList>
    </citation>
    <scope>NUCLEOTIDE SEQUENCE [LARGE SCALE GENOMIC DNA]</scope>
    <source>
        <strain evidence="8">IAEA</strain>
    </source>
</reference>
<keyword evidence="4" id="KW-0496">Mitochondrion</keyword>
<dbReference type="InterPro" id="IPR003177">
    <property type="entry name" value="Cytc_oxidase_su7a_met"/>
</dbReference>
<proteinExistence type="inferred from homology"/>
<dbReference type="GO" id="GO:0002082">
    <property type="term" value="P:regulation of oxidative phosphorylation"/>
    <property type="evidence" value="ECO:0007669"/>
    <property type="project" value="TreeGrafter"/>
</dbReference>
<dbReference type="InterPro" id="IPR039297">
    <property type="entry name" value="COX7a"/>
</dbReference>
<evidence type="ECO:0000313" key="8">
    <source>
        <dbReference type="Proteomes" id="UP000092460"/>
    </source>
</evidence>
<dbReference type="InterPro" id="IPR036539">
    <property type="entry name" value="Cyt_c_oxidase_su7a_sf"/>
</dbReference>
<dbReference type="GO" id="GO:0045277">
    <property type="term" value="C:respiratory chain complex IV"/>
    <property type="evidence" value="ECO:0007669"/>
    <property type="project" value="InterPro"/>
</dbReference>
<evidence type="ECO:0000256" key="5">
    <source>
        <dbReference type="ARBA" id="ARBA00023136"/>
    </source>
</evidence>
<protein>
    <submittedName>
        <fullName evidence="7">Uncharacterized protein</fullName>
    </submittedName>
</protein>
<accession>A0A1B0B4Z8</accession>
<dbReference type="PANTHER" id="PTHR10510">
    <property type="entry name" value="CYTOCHROME C OXIDASE POLYPEPTIDE 7A"/>
    <property type="match status" value="1"/>
</dbReference>
<comment type="subcellular location">
    <subcellularLocation>
        <location evidence="1">Mitochondrion inner membrane</location>
    </subcellularLocation>
</comment>
<dbReference type="Gene3D" id="4.10.91.10">
    <property type="entry name" value="Cytochrome c oxidase, subunit VIIa"/>
    <property type="match status" value="1"/>
</dbReference>
<evidence type="ECO:0000256" key="1">
    <source>
        <dbReference type="ARBA" id="ARBA00004273"/>
    </source>
</evidence>
<sequence>MLNILKPALRASLSQQHLKIIRYYAGPAGGGPLAKKSLGVSPKILRLQKHFQKKNDVPVFLKGGKNDVILYYTTLGLAGLGLIMNFAFYIGYIID</sequence>
<keyword evidence="3" id="KW-0999">Mitochondrion inner membrane</keyword>
<dbReference type="AlphaFoldDB" id="A0A1B0B4Z8"/>
<evidence type="ECO:0000256" key="2">
    <source>
        <dbReference type="ARBA" id="ARBA00009331"/>
    </source>
</evidence>
<evidence type="ECO:0000256" key="6">
    <source>
        <dbReference type="SAM" id="Phobius"/>
    </source>
</evidence>
<evidence type="ECO:0000313" key="7">
    <source>
        <dbReference type="EnsemblMetazoa" id="GPPI019086-PA"/>
    </source>
</evidence>
<comment type="similarity">
    <text evidence="2">Belongs to the cytochrome c oxidase VIIa family.</text>
</comment>
<name>A0A1B0B4Z8_9MUSC</name>
<evidence type="ECO:0000256" key="3">
    <source>
        <dbReference type="ARBA" id="ARBA00022792"/>
    </source>
</evidence>
<keyword evidence="8" id="KW-1185">Reference proteome</keyword>
<feature type="transmembrane region" description="Helical" evidence="6">
    <location>
        <begin position="69"/>
        <end position="94"/>
    </location>
</feature>
<dbReference type="Proteomes" id="UP000092460">
    <property type="component" value="Unassembled WGS sequence"/>
</dbReference>
<dbReference type="EMBL" id="JXJN01008575">
    <property type="status" value="NOT_ANNOTATED_CDS"/>
    <property type="molecule type" value="Genomic_DNA"/>
</dbReference>
<dbReference type="GO" id="GO:0097250">
    <property type="term" value="P:mitochondrial respirasome assembly"/>
    <property type="evidence" value="ECO:0007669"/>
    <property type="project" value="TreeGrafter"/>
</dbReference>
<evidence type="ECO:0000256" key="4">
    <source>
        <dbReference type="ARBA" id="ARBA00023128"/>
    </source>
</evidence>
<dbReference type="GO" id="GO:0006123">
    <property type="term" value="P:mitochondrial electron transport, cytochrome c to oxygen"/>
    <property type="evidence" value="ECO:0007669"/>
    <property type="project" value="InterPro"/>
</dbReference>
<dbReference type="Pfam" id="PF02238">
    <property type="entry name" value="COX7a"/>
    <property type="match status" value="1"/>
</dbReference>
<dbReference type="GO" id="GO:0005743">
    <property type="term" value="C:mitochondrial inner membrane"/>
    <property type="evidence" value="ECO:0007669"/>
    <property type="project" value="UniProtKB-SubCell"/>
</dbReference>
<dbReference type="VEuPathDB" id="VectorBase:GPPI019086"/>
<keyword evidence="6" id="KW-0812">Transmembrane</keyword>
<reference evidence="7" key="2">
    <citation type="submission" date="2020-05" db="UniProtKB">
        <authorList>
            <consortium name="EnsemblMetazoa"/>
        </authorList>
    </citation>
    <scope>IDENTIFICATION</scope>
    <source>
        <strain evidence="7">IAEA</strain>
    </source>
</reference>